<dbReference type="Pfam" id="PF00001">
    <property type="entry name" value="7tm_1"/>
    <property type="match status" value="1"/>
</dbReference>
<dbReference type="EMBL" id="CAJPVJ010014276">
    <property type="protein sequence ID" value="CAG2175263.1"/>
    <property type="molecule type" value="Genomic_DNA"/>
</dbReference>
<organism evidence="11">
    <name type="scientific">Oppiella nova</name>
    <dbReference type="NCBI Taxonomy" id="334625"/>
    <lineage>
        <taxon>Eukaryota</taxon>
        <taxon>Metazoa</taxon>
        <taxon>Ecdysozoa</taxon>
        <taxon>Arthropoda</taxon>
        <taxon>Chelicerata</taxon>
        <taxon>Arachnida</taxon>
        <taxon>Acari</taxon>
        <taxon>Acariformes</taxon>
        <taxon>Sarcoptiformes</taxon>
        <taxon>Oribatida</taxon>
        <taxon>Brachypylina</taxon>
        <taxon>Oppioidea</taxon>
        <taxon>Oppiidae</taxon>
        <taxon>Oppiella</taxon>
    </lineage>
</organism>
<comment type="subcellular location">
    <subcellularLocation>
        <location evidence="1">Cell membrane</location>
        <topology evidence="1">Multi-pass membrane protein</topology>
    </subcellularLocation>
</comment>
<evidence type="ECO:0000256" key="3">
    <source>
        <dbReference type="ARBA" id="ARBA00022475"/>
    </source>
</evidence>
<dbReference type="InterPro" id="IPR000276">
    <property type="entry name" value="GPCR_Rhodpsn"/>
</dbReference>
<evidence type="ECO:0000313" key="11">
    <source>
        <dbReference type="EMBL" id="CAD7658077.1"/>
    </source>
</evidence>
<proteinExistence type="inferred from homology"/>
<accession>A0A7R9MDK9</accession>
<dbReference type="PANTHER" id="PTHR24249:SF372">
    <property type="entry name" value="G-PROTEIN COUPLED RECEPTORS FAMILY 1 PROFILE DOMAIN-CONTAINING PROTEIN"/>
    <property type="match status" value="1"/>
</dbReference>
<keyword evidence="6" id="KW-0297">G-protein coupled receptor</keyword>
<dbReference type="OrthoDB" id="9615015at2759"/>
<dbReference type="InterPro" id="IPR017452">
    <property type="entry name" value="GPCR_Rhodpsn_7TM"/>
</dbReference>
<evidence type="ECO:0000313" key="12">
    <source>
        <dbReference type="Proteomes" id="UP000728032"/>
    </source>
</evidence>
<gene>
    <name evidence="11" type="ORF">ONB1V03_LOCUS14702</name>
</gene>
<keyword evidence="9" id="KW-0807">Transducer</keyword>
<dbReference type="Gene3D" id="1.20.1070.10">
    <property type="entry name" value="Rhodopsin 7-helix transmembrane proteins"/>
    <property type="match status" value="1"/>
</dbReference>
<keyword evidence="8" id="KW-0675">Receptor</keyword>
<dbReference type="AlphaFoldDB" id="A0A7R9MDK9"/>
<evidence type="ECO:0000256" key="9">
    <source>
        <dbReference type="ARBA" id="ARBA00023224"/>
    </source>
</evidence>
<name>A0A7R9MDK9_9ACAR</name>
<evidence type="ECO:0000256" key="1">
    <source>
        <dbReference type="ARBA" id="ARBA00004651"/>
    </source>
</evidence>
<evidence type="ECO:0000256" key="8">
    <source>
        <dbReference type="ARBA" id="ARBA00023170"/>
    </source>
</evidence>
<keyword evidence="12" id="KW-1185">Reference proteome</keyword>
<dbReference type="GO" id="GO:0004930">
    <property type="term" value="F:G protein-coupled receptor activity"/>
    <property type="evidence" value="ECO:0007669"/>
    <property type="project" value="UniProtKB-KW"/>
</dbReference>
<dbReference type="EMBL" id="OC929101">
    <property type="protein sequence ID" value="CAD7658077.1"/>
    <property type="molecule type" value="Genomic_DNA"/>
</dbReference>
<evidence type="ECO:0000256" key="5">
    <source>
        <dbReference type="ARBA" id="ARBA00022989"/>
    </source>
</evidence>
<keyword evidence="4" id="KW-0812">Transmembrane</keyword>
<dbReference type="SUPFAM" id="SSF81321">
    <property type="entry name" value="Family A G protein-coupled receptor-like"/>
    <property type="match status" value="1"/>
</dbReference>
<evidence type="ECO:0000256" key="7">
    <source>
        <dbReference type="ARBA" id="ARBA00023136"/>
    </source>
</evidence>
<keyword evidence="5" id="KW-1133">Transmembrane helix</keyword>
<dbReference type="GO" id="GO:0005886">
    <property type="term" value="C:plasma membrane"/>
    <property type="evidence" value="ECO:0007669"/>
    <property type="project" value="UniProtKB-SubCell"/>
</dbReference>
<dbReference type="PANTHER" id="PTHR24249">
    <property type="entry name" value="HISTAMINE RECEPTOR-RELATED G-PROTEIN COUPLED RECEPTOR"/>
    <property type="match status" value="1"/>
</dbReference>
<keyword evidence="7" id="KW-0472">Membrane</keyword>
<dbReference type="InterPro" id="IPR050569">
    <property type="entry name" value="TAAR"/>
</dbReference>
<evidence type="ECO:0000256" key="6">
    <source>
        <dbReference type="ARBA" id="ARBA00023040"/>
    </source>
</evidence>
<evidence type="ECO:0000256" key="2">
    <source>
        <dbReference type="ARBA" id="ARBA00010663"/>
    </source>
</evidence>
<evidence type="ECO:0000259" key="10">
    <source>
        <dbReference type="PROSITE" id="PS50262"/>
    </source>
</evidence>
<evidence type="ECO:0000256" key="4">
    <source>
        <dbReference type="ARBA" id="ARBA00022692"/>
    </source>
</evidence>
<dbReference type="Proteomes" id="UP000728032">
    <property type="component" value="Unassembled WGS sequence"/>
</dbReference>
<comment type="similarity">
    <text evidence="2">Belongs to the G-protein coupled receptor 1 family.</text>
</comment>
<feature type="domain" description="G-protein coupled receptors family 1 profile" evidence="10">
    <location>
        <begin position="1"/>
        <end position="80"/>
    </location>
</feature>
<keyword evidence="3" id="KW-1003">Cell membrane</keyword>
<dbReference type="CDD" id="cd00637">
    <property type="entry name" value="7tm_classA_rhodopsin-like"/>
    <property type="match status" value="1"/>
</dbReference>
<dbReference type="PROSITE" id="PS50262">
    <property type="entry name" value="G_PROTEIN_RECEP_F1_2"/>
    <property type="match status" value="1"/>
</dbReference>
<sequence length="80" mass="8977">MTSLSLTDLAVGTLVTPISFISIVNQCWPWNQTVCAIEALLIAALFHESTLSLLCIAIDRYICIVHPLRYHTLMTKKVFI</sequence>
<reference evidence="11" key="1">
    <citation type="submission" date="2020-11" db="EMBL/GenBank/DDBJ databases">
        <authorList>
            <person name="Tran Van P."/>
        </authorList>
    </citation>
    <scope>NUCLEOTIDE SEQUENCE</scope>
</reference>
<protein>
    <recommendedName>
        <fullName evidence="10">G-protein coupled receptors family 1 profile domain-containing protein</fullName>
    </recommendedName>
</protein>